<feature type="region of interest" description="Disordered" evidence="6">
    <location>
        <begin position="1"/>
        <end position="31"/>
    </location>
</feature>
<evidence type="ECO:0000313" key="9">
    <source>
        <dbReference type="Proteomes" id="UP001307889"/>
    </source>
</evidence>
<feature type="region of interest" description="Disordered" evidence="6">
    <location>
        <begin position="1020"/>
        <end position="1049"/>
    </location>
</feature>
<protein>
    <recommendedName>
        <fullName evidence="7">C2H2-type domain-containing protein</fullName>
    </recommendedName>
</protein>
<accession>A0ABN7B945</accession>
<evidence type="ECO:0000313" key="8">
    <source>
        <dbReference type="EMBL" id="BET00904.1"/>
    </source>
</evidence>
<keyword evidence="5" id="KW-0460">Magnesium</keyword>
<dbReference type="SMART" id="SM00343">
    <property type="entry name" value="ZnF_C2HC"/>
    <property type="match status" value="2"/>
</dbReference>
<feature type="compositionally biased region" description="Basic and acidic residues" evidence="6">
    <location>
        <begin position="982"/>
        <end position="994"/>
    </location>
</feature>
<evidence type="ECO:0000256" key="2">
    <source>
        <dbReference type="ARBA" id="ARBA00001946"/>
    </source>
</evidence>
<dbReference type="Proteomes" id="UP001307889">
    <property type="component" value="Chromosome 12"/>
</dbReference>
<reference evidence="8 9" key="1">
    <citation type="submission" date="2023-09" db="EMBL/GenBank/DDBJ databases">
        <title>Nesidiocoris tenuis whole genome shotgun sequence.</title>
        <authorList>
            <person name="Shibata T."/>
            <person name="Shimoda M."/>
            <person name="Kobayashi T."/>
            <person name="Uehara T."/>
        </authorList>
    </citation>
    <scope>NUCLEOTIDE SEQUENCE [LARGE SCALE GENOMIC DNA]</scope>
    <source>
        <strain evidence="8 9">Japan</strain>
    </source>
</reference>
<dbReference type="EMBL" id="AP028920">
    <property type="protein sequence ID" value="BET00904.1"/>
    <property type="molecule type" value="Genomic_DNA"/>
</dbReference>
<dbReference type="InterPro" id="IPR001878">
    <property type="entry name" value="Znf_CCHC"/>
</dbReference>
<sequence length="1073" mass="123328">MDNGELPPGNQDSKKKRRTRDHKERKSSRTKELVPAIVENNGLCEYFTFPRDEEAVASFREYFTNRKPFLLFMDFHSLRLSKKTRRQRKTPDSPFRCAACDASLASFEDVDAHVQKRSHIRQLRENWQMYVILNVNPSPEIIDKIDESLETEFASSAATQGVLSLRRNIFERVNEMAQQVLPQVVLRMVGSSYHGLGLADCDLNMAMYLPSDKSIAGHVMSLNSWLLSEPGLFQDFEKHLCDEKKPPYFSFKWKGTIPCTILIKDHDSLRLTKLINEYGKIDDRCKKLCVLFRKWASICRIDGKREGCWPSHAFYILVIYFLQQLQDPVLPVLHELLPIGSKDYEDVTDSVRALWKTKNTSNLGTLWIQLFTFYAYEFDSADILVSISQSALKQRSTASAAWRSGKRIAIMSPYDPEVNFVRGVSNSTLYQFILHCLKKTCTYYRIPQCKEGPLFGYVRPEPIVDPVLKVPGHAEFLDVQLRLSHYIVRLIPHLDSNYLSPTASLTPILEKLNNLKSLYVNICSFNLDDFTNFGTRAAPRSFKYRNYALFLGDAQYLMNHVNPEKLKYQFSSIAFTDGEDYPQCCSICQKNGHSQDNCPDLMLEQIVKIPNLDKELIDTISQICLNVYLMSRPSKEDVARRDQVVEDLEEFITDIFPEACLTLFGSSRNGFGLKNSDLDICLTFSNLPTNAGVPSTTLLKLFRHLKKCREIRNLIHIQSAKVPIIKFQHYPTGLEGDISLYNTLAQENTKMLRCYSEIDERVKILGYMVKQFARVCSVGDASKGSLSSYCYILMLFYFLQRCDPPVIPVLQTLPQTGQPLPKRFVDGHNTYFYDDVENLGHVWPGYKKNKKLVGELWIEMLRFYTEQFDPENVVVSIRTDKTVLKLEKSWFTKVFAIEDPFDTSHNLGAGLSRKMNVYIIKAFRNARQRFTSKLTPSKSENLVDCYFNEEVLAPGEPPNDRGCLFCKCIGHRIRDCPRRMGLEKQHGERRRENRSQPSEAQGEMAPPNERFAEGNRLLASFNLPKDNPRPTNADLPQSFQQKNPEPVNAARSRVLQDAQNLSYKRFINSLGPK</sequence>
<keyword evidence="3" id="KW-0808">Transferase</keyword>
<dbReference type="CDD" id="cd05402">
    <property type="entry name" value="NT_PAP_TUTase"/>
    <property type="match status" value="1"/>
</dbReference>
<evidence type="ECO:0000259" key="7">
    <source>
        <dbReference type="PROSITE" id="PS00028"/>
    </source>
</evidence>
<feature type="compositionally biased region" description="Basic and acidic residues" evidence="6">
    <location>
        <begin position="21"/>
        <end position="31"/>
    </location>
</feature>
<evidence type="ECO:0000256" key="5">
    <source>
        <dbReference type="ARBA" id="ARBA00022842"/>
    </source>
</evidence>
<evidence type="ECO:0000256" key="4">
    <source>
        <dbReference type="ARBA" id="ARBA00022723"/>
    </source>
</evidence>
<dbReference type="InterPro" id="IPR002058">
    <property type="entry name" value="PAP_assoc"/>
</dbReference>
<dbReference type="Gene3D" id="3.30.460.10">
    <property type="entry name" value="Beta Polymerase, domain 2"/>
    <property type="match status" value="2"/>
</dbReference>
<dbReference type="PROSITE" id="PS00028">
    <property type="entry name" value="ZINC_FINGER_C2H2_1"/>
    <property type="match status" value="1"/>
</dbReference>
<proteinExistence type="predicted"/>
<dbReference type="Pfam" id="PF22600">
    <property type="entry name" value="MTPAP-like_central"/>
    <property type="match status" value="2"/>
</dbReference>
<evidence type="ECO:0000256" key="3">
    <source>
        <dbReference type="ARBA" id="ARBA00022679"/>
    </source>
</evidence>
<evidence type="ECO:0000256" key="6">
    <source>
        <dbReference type="SAM" id="MobiDB-lite"/>
    </source>
</evidence>
<dbReference type="PANTHER" id="PTHR12271">
    <property type="entry name" value="POLY A POLYMERASE CID PAP -RELATED"/>
    <property type="match status" value="1"/>
</dbReference>
<feature type="domain" description="C2H2-type" evidence="7">
    <location>
        <begin position="97"/>
        <end position="119"/>
    </location>
</feature>
<keyword evidence="9" id="KW-1185">Reference proteome</keyword>
<keyword evidence="4" id="KW-0479">Metal-binding</keyword>
<dbReference type="InterPro" id="IPR054708">
    <property type="entry name" value="MTPAP-like_central"/>
</dbReference>
<feature type="region of interest" description="Disordered" evidence="6">
    <location>
        <begin position="982"/>
        <end position="1008"/>
    </location>
</feature>
<dbReference type="Pfam" id="PF03828">
    <property type="entry name" value="PAP_assoc"/>
    <property type="match status" value="2"/>
</dbReference>
<comment type="cofactor">
    <cofactor evidence="2">
        <name>Mg(2+)</name>
        <dbReference type="ChEBI" id="CHEBI:18420"/>
    </cofactor>
</comment>
<evidence type="ECO:0000256" key="1">
    <source>
        <dbReference type="ARBA" id="ARBA00001936"/>
    </source>
</evidence>
<dbReference type="SUPFAM" id="SSF81631">
    <property type="entry name" value="PAP/OAS1 substrate-binding domain"/>
    <property type="match status" value="2"/>
</dbReference>
<name>A0ABN7B945_9HEMI</name>
<dbReference type="InterPro" id="IPR043519">
    <property type="entry name" value="NT_sf"/>
</dbReference>
<feature type="compositionally biased region" description="Polar residues" evidence="6">
    <location>
        <begin position="1034"/>
        <end position="1043"/>
    </location>
</feature>
<dbReference type="Gene3D" id="1.10.1410.10">
    <property type="match status" value="2"/>
</dbReference>
<dbReference type="SUPFAM" id="SSF81301">
    <property type="entry name" value="Nucleotidyltransferase"/>
    <property type="match status" value="2"/>
</dbReference>
<dbReference type="PANTHER" id="PTHR12271:SF66">
    <property type="entry name" value="TERMINAL URIDYLYLTRANSFERASE TAILOR"/>
    <property type="match status" value="1"/>
</dbReference>
<organism evidence="8 9">
    <name type="scientific">Nesidiocoris tenuis</name>
    <dbReference type="NCBI Taxonomy" id="355587"/>
    <lineage>
        <taxon>Eukaryota</taxon>
        <taxon>Metazoa</taxon>
        <taxon>Ecdysozoa</taxon>
        <taxon>Arthropoda</taxon>
        <taxon>Hexapoda</taxon>
        <taxon>Insecta</taxon>
        <taxon>Pterygota</taxon>
        <taxon>Neoptera</taxon>
        <taxon>Paraneoptera</taxon>
        <taxon>Hemiptera</taxon>
        <taxon>Heteroptera</taxon>
        <taxon>Panheteroptera</taxon>
        <taxon>Cimicomorpha</taxon>
        <taxon>Miridae</taxon>
        <taxon>Dicyphina</taxon>
        <taxon>Nesidiocoris</taxon>
    </lineage>
</organism>
<gene>
    <name evidence="8" type="ORF">NTJ_13719</name>
</gene>
<comment type="cofactor">
    <cofactor evidence="1">
        <name>Mn(2+)</name>
        <dbReference type="ChEBI" id="CHEBI:29035"/>
    </cofactor>
</comment>
<dbReference type="InterPro" id="IPR013087">
    <property type="entry name" value="Znf_C2H2_type"/>
</dbReference>